<keyword evidence="4" id="KW-1185">Reference proteome</keyword>
<name>A0ABP9ND13_9GAMM</name>
<sequence length="1027" mass="118393">MDSCPRCEKGDGLRVLLTRYTVVNDKKYCHTTNSVSDEYKNLTDEFSKQIEYEKKYRLLQTKEIKIQEYLEKLKLTDEKVYKELVTTLKKVEDEEYAVWIETSASIPKEIEKDAYDEFIEILRELFNEHRYRLQVEQVDDINYDLSIEFSLTNMLITGCSKTLFSTNQYKNISAVGKQKFVQKLLRAGFLYVYNECAGKPSFWEAYQVTDNGYLIPFDYDNDTDMNHSVSNVESCCTADKKIANSLVLTIKRPEDMTNVWFKFSNTKWTNRIKEKYAHKKHIKSNMQCLNVQQWLSGQSDQNYYPLNSHCLFKTVIDFFLPESLNENKNEEVFNINQYLTNINTKSISTSFIRNSMYLHNISSSLLQFTPKAKPLVLLDNDNDNDNDNDANTYNNFKLRNIAKTFDYDLSGKSQEELDSLSINDAYLYAGVIVPIDDMVGLAVDANAYLAASYSLDKELISKEEKTAAIIHTLEPIIRKKAQYDYVENKRDEAKSRTSYYPEAVRFYYPSKEAQEAYLNSLEEDFYGILTSYNTLKEYENATWHSYLEKNIYVNKYKNALNKIQNRERIRKSQISELEKFYLSILQNKAFRNIFEIDFDDENLTHGIQYTNTVTSCIYDAQISHFCQKFIENELNNTNSYLYKAILLNQSVLHNKINENKSKLTSLINANKQSPDVIKIFSDLTSIVEQYGKYKPDGLYKSLNILVAQISGALTSIMLKSASKLQEVLVAIGIMSHQYFYYAKITDEYQVFHKKLNETVNNFSKRYTNKRAQDYQSAALLKRKDEFLNKTLFSHSVDRKVTVDVLLFTSDMSNASTHSKNVDLTLLGHQRVQEINNSAFSTFLTTIQFLASIAAINKSIKELISKKVNNNLVRDLISLGLSLGSVVCAFFEGVKPLIIAWTKTSSTVTTRFLVSTKIFSKAGNIIGVLTGLFEIYSGIQHYLESGELLESSFMIFNGILTVAIVLVASRNAIAGIILFLISIITTLIYPSILDSELEKWLKRCCLGINHDKNPKYDDIEEYKNLIAH</sequence>
<proteinExistence type="predicted"/>
<feature type="transmembrane region" description="Helical" evidence="1">
    <location>
        <begin position="917"/>
        <end position="935"/>
    </location>
</feature>
<dbReference type="InterPro" id="IPR046864">
    <property type="entry name" value="VasX_N"/>
</dbReference>
<dbReference type="RefSeq" id="WP_345492750.1">
    <property type="nucleotide sequence ID" value="NZ_BAABHY010000014.1"/>
</dbReference>
<dbReference type="Pfam" id="PF20249">
    <property type="entry name" value="VasX_N"/>
    <property type="match status" value="1"/>
</dbReference>
<feature type="transmembrane region" description="Helical" evidence="1">
    <location>
        <begin position="947"/>
        <end position="966"/>
    </location>
</feature>
<reference evidence="4" key="1">
    <citation type="journal article" date="2019" name="Int. J. Syst. Evol. Microbiol.">
        <title>The Global Catalogue of Microorganisms (GCM) 10K type strain sequencing project: providing services to taxonomists for standard genome sequencing and annotation.</title>
        <authorList>
            <consortium name="The Broad Institute Genomics Platform"/>
            <consortium name="The Broad Institute Genome Sequencing Center for Infectious Disease"/>
            <person name="Wu L."/>
            <person name="Ma J."/>
        </authorList>
    </citation>
    <scope>NUCLEOTIDE SEQUENCE [LARGE SCALE GENOMIC DNA]</scope>
    <source>
        <strain evidence="4">JCM 18050</strain>
    </source>
</reference>
<gene>
    <name evidence="3" type="ORF">GCM10023211_25130</name>
</gene>
<keyword evidence="1" id="KW-1133">Transmembrane helix</keyword>
<dbReference type="EMBL" id="BAABHY010000014">
    <property type="protein sequence ID" value="GAA5114921.1"/>
    <property type="molecule type" value="Genomic_DNA"/>
</dbReference>
<accession>A0ABP9ND13</accession>
<organism evidence="3 4">
    <name type="scientific">Orbus sasakiae</name>
    <dbReference type="NCBI Taxonomy" id="1078475"/>
    <lineage>
        <taxon>Bacteria</taxon>
        <taxon>Pseudomonadati</taxon>
        <taxon>Pseudomonadota</taxon>
        <taxon>Gammaproteobacteria</taxon>
        <taxon>Orbales</taxon>
        <taxon>Orbaceae</taxon>
        <taxon>Orbus</taxon>
    </lineage>
</organism>
<feature type="transmembrane region" description="Helical" evidence="1">
    <location>
        <begin position="875"/>
        <end position="897"/>
    </location>
</feature>
<keyword evidence="1" id="KW-0472">Membrane</keyword>
<protein>
    <recommendedName>
        <fullName evidence="2">Toxin VasX N-terminal region domain-containing protein</fullName>
    </recommendedName>
</protein>
<dbReference type="CDD" id="cd20707">
    <property type="entry name" value="MIX_III"/>
    <property type="match status" value="1"/>
</dbReference>
<feature type="domain" description="Toxin VasX N-terminal region" evidence="2">
    <location>
        <begin position="173"/>
        <end position="295"/>
    </location>
</feature>
<dbReference type="Proteomes" id="UP001500171">
    <property type="component" value="Unassembled WGS sequence"/>
</dbReference>
<evidence type="ECO:0000256" key="1">
    <source>
        <dbReference type="SAM" id="Phobius"/>
    </source>
</evidence>
<evidence type="ECO:0000313" key="4">
    <source>
        <dbReference type="Proteomes" id="UP001500171"/>
    </source>
</evidence>
<evidence type="ECO:0000313" key="3">
    <source>
        <dbReference type="EMBL" id="GAA5114921.1"/>
    </source>
</evidence>
<keyword evidence="1" id="KW-0812">Transmembrane</keyword>
<feature type="transmembrane region" description="Helical" evidence="1">
    <location>
        <begin position="972"/>
        <end position="992"/>
    </location>
</feature>
<comment type="caution">
    <text evidence="3">The sequence shown here is derived from an EMBL/GenBank/DDBJ whole genome shotgun (WGS) entry which is preliminary data.</text>
</comment>
<evidence type="ECO:0000259" key="2">
    <source>
        <dbReference type="Pfam" id="PF20249"/>
    </source>
</evidence>
<dbReference type="NCBIfam" id="NF041559">
    <property type="entry name" value="BTH_I2691_fam"/>
    <property type="match status" value="1"/>
</dbReference>
<dbReference type="InterPro" id="IPR048126">
    <property type="entry name" value="Toxin_VasX"/>
</dbReference>